<dbReference type="AlphaFoldDB" id="A0A917ZIS3"/>
<evidence type="ECO:0000313" key="2">
    <source>
        <dbReference type="EMBL" id="GGO82577.1"/>
    </source>
</evidence>
<evidence type="ECO:0000256" key="1">
    <source>
        <dbReference type="SAM" id="MobiDB-lite"/>
    </source>
</evidence>
<name>A0A917ZIS3_9ACTN</name>
<comment type="caution">
    <text evidence="2">The sequence shown here is derived from an EMBL/GenBank/DDBJ whole genome shotgun (WGS) entry which is preliminary data.</text>
</comment>
<organism evidence="2 3">
    <name type="scientific">Nonomuraea cavernae</name>
    <dbReference type="NCBI Taxonomy" id="2045107"/>
    <lineage>
        <taxon>Bacteria</taxon>
        <taxon>Bacillati</taxon>
        <taxon>Actinomycetota</taxon>
        <taxon>Actinomycetes</taxon>
        <taxon>Streptosporangiales</taxon>
        <taxon>Streptosporangiaceae</taxon>
        <taxon>Nonomuraea</taxon>
    </lineage>
</organism>
<dbReference type="RefSeq" id="WP_189128911.1">
    <property type="nucleotide sequence ID" value="NZ_BMNH01000044.1"/>
</dbReference>
<feature type="region of interest" description="Disordered" evidence="1">
    <location>
        <begin position="55"/>
        <end position="74"/>
    </location>
</feature>
<evidence type="ECO:0000313" key="3">
    <source>
        <dbReference type="Proteomes" id="UP000646523"/>
    </source>
</evidence>
<reference evidence="2" key="2">
    <citation type="submission" date="2020-09" db="EMBL/GenBank/DDBJ databases">
        <authorList>
            <person name="Sun Q."/>
            <person name="Zhou Y."/>
        </authorList>
    </citation>
    <scope>NUCLEOTIDE SEQUENCE</scope>
    <source>
        <strain evidence="2">CGMCC 4.7368</strain>
    </source>
</reference>
<dbReference type="Proteomes" id="UP000646523">
    <property type="component" value="Unassembled WGS sequence"/>
</dbReference>
<protein>
    <submittedName>
        <fullName evidence="2">Uncharacterized protein</fullName>
    </submittedName>
</protein>
<proteinExistence type="predicted"/>
<keyword evidence="3" id="KW-1185">Reference proteome</keyword>
<gene>
    <name evidence="2" type="ORF">GCM10012289_74120</name>
</gene>
<dbReference type="EMBL" id="BMNH01000044">
    <property type="protein sequence ID" value="GGO82577.1"/>
    <property type="molecule type" value="Genomic_DNA"/>
</dbReference>
<sequence>MPAGTLHSGSAIAGTWCGANFFGFGSMTAISPTPIGVEITPLLRLLLERLADPELPSGSRAADRQSSWVMGVGS</sequence>
<reference evidence="2" key="1">
    <citation type="journal article" date="2014" name="Int. J. Syst. Evol. Microbiol.">
        <title>Complete genome sequence of Corynebacterium casei LMG S-19264T (=DSM 44701T), isolated from a smear-ripened cheese.</title>
        <authorList>
            <consortium name="US DOE Joint Genome Institute (JGI-PGF)"/>
            <person name="Walter F."/>
            <person name="Albersmeier A."/>
            <person name="Kalinowski J."/>
            <person name="Ruckert C."/>
        </authorList>
    </citation>
    <scope>NUCLEOTIDE SEQUENCE</scope>
    <source>
        <strain evidence="2">CGMCC 4.7368</strain>
    </source>
</reference>
<accession>A0A917ZIS3</accession>